<reference evidence="1 2" key="1">
    <citation type="journal article" date="2019" name="Sci. Rep.">
        <title>Orb-weaving spider Araneus ventricosus genome elucidates the spidroin gene catalogue.</title>
        <authorList>
            <person name="Kono N."/>
            <person name="Nakamura H."/>
            <person name="Ohtoshi R."/>
            <person name="Moran D.A.P."/>
            <person name="Shinohara A."/>
            <person name="Yoshida Y."/>
            <person name="Fujiwara M."/>
            <person name="Mori M."/>
            <person name="Tomita M."/>
            <person name="Arakawa K."/>
        </authorList>
    </citation>
    <scope>NUCLEOTIDE SEQUENCE [LARGE SCALE GENOMIC DNA]</scope>
</reference>
<evidence type="ECO:0000313" key="2">
    <source>
        <dbReference type="Proteomes" id="UP000499080"/>
    </source>
</evidence>
<accession>A0A4Y2TBN3</accession>
<dbReference type="EMBL" id="BGPR01027471">
    <property type="protein sequence ID" value="GBN97992.1"/>
    <property type="molecule type" value="Genomic_DNA"/>
</dbReference>
<evidence type="ECO:0000313" key="1">
    <source>
        <dbReference type="EMBL" id="GBN97992.1"/>
    </source>
</evidence>
<gene>
    <name evidence="1" type="ORF">AVEN_95613_1</name>
</gene>
<proteinExistence type="predicted"/>
<keyword evidence="2" id="KW-1185">Reference proteome</keyword>
<organism evidence="1 2">
    <name type="scientific">Araneus ventricosus</name>
    <name type="common">Orbweaver spider</name>
    <name type="synonym">Epeira ventricosa</name>
    <dbReference type="NCBI Taxonomy" id="182803"/>
    <lineage>
        <taxon>Eukaryota</taxon>
        <taxon>Metazoa</taxon>
        <taxon>Ecdysozoa</taxon>
        <taxon>Arthropoda</taxon>
        <taxon>Chelicerata</taxon>
        <taxon>Arachnida</taxon>
        <taxon>Araneae</taxon>
        <taxon>Araneomorphae</taxon>
        <taxon>Entelegynae</taxon>
        <taxon>Araneoidea</taxon>
        <taxon>Araneidae</taxon>
        <taxon>Araneus</taxon>
    </lineage>
</organism>
<dbReference type="AlphaFoldDB" id="A0A4Y2TBN3"/>
<name>A0A4Y2TBN3_ARAVE</name>
<dbReference type="Proteomes" id="UP000499080">
    <property type="component" value="Unassembled WGS sequence"/>
</dbReference>
<comment type="caution">
    <text evidence="1">The sequence shown here is derived from an EMBL/GenBank/DDBJ whole genome shotgun (WGS) entry which is preliminary data.</text>
</comment>
<protein>
    <submittedName>
        <fullName evidence="1">Uncharacterized protein</fullName>
    </submittedName>
</protein>
<sequence>MNRSAKTYFYRLFLVIDSVARHYKDLFVKMAFSQEKGNVISRVICLQGYVKMLLTEQKLTMLAGNWKENQATIKLVTRHSARVSG</sequence>